<dbReference type="InterPro" id="IPR000320">
    <property type="entry name" value="Hedgehog_signalling_dom"/>
</dbReference>
<proteinExistence type="predicted"/>
<keyword evidence="2" id="KW-0732">Signal</keyword>
<dbReference type="InterPro" id="IPR050387">
    <property type="entry name" value="Hedgehog_Signaling"/>
</dbReference>
<dbReference type="GO" id="GO:0007267">
    <property type="term" value="P:cell-cell signaling"/>
    <property type="evidence" value="ECO:0007669"/>
    <property type="project" value="InterPro"/>
</dbReference>
<sequence>MGVFSAGAFLASVAFSVVALDRAAACGPGRNSRRYRSPEPQTPMVLRQHEPQTMENSPFASGRSLGRISRDDPRFSKLIPVYDDNIIIQDAEGTGHDRMMTENRMRPPRALAAAGWGERETLADQLRSRQLGNRQVHRQVSLNWFRRVRLEGENITSDGSKES</sequence>
<dbReference type="Proteomes" id="UP000466442">
    <property type="component" value="Unassembled WGS sequence"/>
</dbReference>
<dbReference type="SUPFAM" id="SSF55166">
    <property type="entry name" value="Hedgehog/DD-peptidase"/>
    <property type="match status" value="1"/>
</dbReference>
<protein>
    <recommendedName>
        <fullName evidence="3">Hedgehog N-terminal signalling domain-containing protein</fullName>
    </recommendedName>
</protein>
<dbReference type="Gene3D" id="3.30.1380.10">
    <property type="match status" value="1"/>
</dbReference>
<name>A0A8S9XE90_APOLU</name>
<reference evidence="4" key="1">
    <citation type="journal article" date="2021" name="Mol. Ecol. Resour.">
        <title>Apolygus lucorum genome provides insights into omnivorousness and mesophyll feeding.</title>
        <authorList>
            <person name="Liu Y."/>
            <person name="Liu H."/>
            <person name="Wang H."/>
            <person name="Huang T."/>
            <person name="Liu B."/>
            <person name="Yang B."/>
            <person name="Yin L."/>
            <person name="Li B."/>
            <person name="Zhang Y."/>
            <person name="Zhang S."/>
            <person name="Jiang F."/>
            <person name="Zhang X."/>
            <person name="Ren Y."/>
            <person name="Wang B."/>
            <person name="Wang S."/>
            <person name="Lu Y."/>
            <person name="Wu K."/>
            <person name="Fan W."/>
            <person name="Wang G."/>
        </authorList>
    </citation>
    <scope>NUCLEOTIDE SEQUENCE</scope>
    <source>
        <strain evidence="4">12Hb</strain>
    </source>
</reference>
<feature type="domain" description="Hedgehog N-terminal signalling" evidence="3">
    <location>
        <begin position="26"/>
        <end position="105"/>
    </location>
</feature>
<dbReference type="PANTHER" id="PTHR11889">
    <property type="entry name" value="HEDGEHOG"/>
    <property type="match status" value="1"/>
</dbReference>
<dbReference type="AlphaFoldDB" id="A0A8S9XE90"/>
<evidence type="ECO:0000256" key="1">
    <source>
        <dbReference type="SAM" id="MobiDB-lite"/>
    </source>
</evidence>
<evidence type="ECO:0000313" key="4">
    <source>
        <dbReference type="EMBL" id="KAF6206416.1"/>
    </source>
</evidence>
<evidence type="ECO:0000259" key="3">
    <source>
        <dbReference type="Pfam" id="PF01085"/>
    </source>
</evidence>
<dbReference type="OrthoDB" id="5212at2759"/>
<evidence type="ECO:0000256" key="2">
    <source>
        <dbReference type="SAM" id="SignalP"/>
    </source>
</evidence>
<feature type="chain" id="PRO_5035779913" description="Hedgehog N-terminal signalling domain-containing protein" evidence="2">
    <location>
        <begin position="26"/>
        <end position="163"/>
    </location>
</feature>
<feature type="signal peptide" evidence="2">
    <location>
        <begin position="1"/>
        <end position="25"/>
    </location>
</feature>
<keyword evidence="5" id="KW-1185">Reference proteome</keyword>
<organism evidence="4 5">
    <name type="scientific">Apolygus lucorum</name>
    <name type="common">Small green plant bug</name>
    <name type="synonym">Lygocoris lucorum</name>
    <dbReference type="NCBI Taxonomy" id="248454"/>
    <lineage>
        <taxon>Eukaryota</taxon>
        <taxon>Metazoa</taxon>
        <taxon>Ecdysozoa</taxon>
        <taxon>Arthropoda</taxon>
        <taxon>Hexapoda</taxon>
        <taxon>Insecta</taxon>
        <taxon>Pterygota</taxon>
        <taxon>Neoptera</taxon>
        <taxon>Paraneoptera</taxon>
        <taxon>Hemiptera</taxon>
        <taxon>Heteroptera</taxon>
        <taxon>Panheteroptera</taxon>
        <taxon>Cimicomorpha</taxon>
        <taxon>Miridae</taxon>
        <taxon>Mirini</taxon>
        <taxon>Apolygus</taxon>
    </lineage>
</organism>
<dbReference type="InterPro" id="IPR009045">
    <property type="entry name" value="Zn_M74/Hedgehog-like"/>
</dbReference>
<feature type="region of interest" description="Disordered" evidence="1">
    <location>
        <begin position="50"/>
        <end position="71"/>
    </location>
</feature>
<comment type="caution">
    <text evidence="4">The sequence shown here is derived from an EMBL/GenBank/DDBJ whole genome shotgun (WGS) entry which is preliminary data.</text>
</comment>
<dbReference type="Pfam" id="PF01085">
    <property type="entry name" value="HH_signal"/>
    <property type="match status" value="1"/>
</dbReference>
<gene>
    <name evidence="4" type="ORF">GE061_017649</name>
</gene>
<accession>A0A8S9XE90</accession>
<dbReference type="PANTHER" id="PTHR11889:SF31">
    <property type="entry name" value="PROTEIN HEDGEHOG"/>
    <property type="match status" value="1"/>
</dbReference>
<evidence type="ECO:0000313" key="5">
    <source>
        <dbReference type="Proteomes" id="UP000466442"/>
    </source>
</evidence>
<dbReference type="EMBL" id="WIXP02000008">
    <property type="protein sequence ID" value="KAF6206416.1"/>
    <property type="molecule type" value="Genomic_DNA"/>
</dbReference>